<evidence type="ECO:0000259" key="3">
    <source>
        <dbReference type="Pfam" id="PF23559"/>
    </source>
</evidence>
<dbReference type="EMBL" id="JAUJYO010000015">
    <property type="protein sequence ID" value="KAK1295686.1"/>
    <property type="molecule type" value="Genomic_DNA"/>
</dbReference>
<dbReference type="GO" id="GO:0042742">
    <property type="term" value="P:defense response to bacterium"/>
    <property type="evidence" value="ECO:0007669"/>
    <property type="project" value="UniProtKB-ARBA"/>
</dbReference>
<comment type="caution">
    <text evidence="5">The sequence shown here is derived from an EMBL/GenBank/DDBJ whole genome shotgun (WGS) entry which is preliminary data.</text>
</comment>
<gene>
    <name evidence="5" type="primary">RPP13L4</name>
    <name evidence="5" type="ORF">QJS10_CPB15g01359</name>
</gene>
<name>A0AAV9D287_ACOCL</name>
<dbReference type="InterPro" id="IPR032675">
    <property type="entry name" value="LRR_dom_sf"/>
</dbReference>
<keyword evidence="2" id="KW-0611">Plant defense</keyword>
<reference evidence="5" key="1">
    <citation type="journal article" date="2023" name="Nat. Commun.">
        <title>Diploid and tetraploid genomes of Acorus and the evolution of monocots.</title>
        <authorList>
            <person name="Ma L."/>
            <person name="Liu K.W."/>
            <person name="Li Z."/>
            <person name="Hsiao Y.Y."/>
            <person name="Qi Y."/>
            <person name="Fu T."/>
            <person name="Tang G.D."/>
            <person name="Zhang D."/>
            <person name="Sun W.H."/>
            <person name="Liu D.K."/>
            <person name="Li Y."/>
            <person name="Chen G.Z."/>
            <person name="Liu X.D."/>
            <person name="Liao X.Y."/>
            <person name="Jiang Y.T."/>
            <person name="Yu X."/>
            <person name="Hao Y."/>
            <person name="Huang J."/>
            <person name="Zhao X.W."/>
            <person name="Ke S."/>
            <person name="Chen Y.Y."/>
            <person name="Wu W.L."/>
            <person name="Hsu J.L."/>
            <person name="Lin Y.F."/>
            <person name="Huang M.D."/>
            <person name="Li C.Y."/>
            <person name="Huang L."/>
            <person name="Wang Z.W."/>
            <person name="Zhao X."/>
            <person name="Zhong W.Y."/>
            <person name="Peng D.H."/>
            <person name="Ahmad S."/>
            <person name="Lan S."/>
            <person name="Zhang J.S."/>
            <person name="Tsai W.C."/>
            <person name="Van de Peer Y."/>
            <person name="Liu Z.J."/>
        </authorList>
    </citation>
    <scope>NUCLEOTIDE SEQUENCE</scope>
    <source>
        <strain evidence="5">CP</strain>
    </source>
</reference>
<sequence>MDMPYEEIQSNLKDIESIAQDVYDIVGEQRIQGVETDILGIQGLNGRLRKIYREFDGEKKKVKTLLDAIPTTPSTVASLSSISNKNEASENLKPLSITKVLMTSLQVSYDKLKPRLKDCLLCFSVFPENAVIKKRQVIYWWIGEGLVIRTRDKTVEEVGEIYFKELIQREFIEPVPIKRKQDAKSCKMHPIIRRMVILVAKRQGFFKFNEEQLPTINYSTSGRACLMMNFKVSSQMMLDTIQKNKDNLRTLLNVNQSYLELDKTWISKMKKVTTLQLGRWKSSPTHHIEVVDTDFLEGLGDLDNLRYLSLNGISRITKLPNLLSNLGGLIILDLRACHNLERLPDSVTSLKKLRHLDVSDCYLLDHMPKGLSSLSELQVLKGFVIGNSRSKDPCKLSELRKLVNLRKLSINIGGEAVVSEEELGQMVSFEALRSLTITWGWVGTATLALECFSLPSNLEKLDLRCFPNTESPGWLKPSNLKSLKKLYIRGGPLEILSGGPWTTVEVLRLKFLAKFQTDWTSVKSAFPRLVYFEAFNCPMLDMDSFPCDKEDGVWVKDME</sequence>
<dbReference type="InterPro" id="IPR058922">
    <property type="entry name" value="WHD_DRP"/>
</dbReference>
<dbReference type="AlphaFoldDB" id="A0AAV9D287"/>
<reference evidence="5" key="2">
    <citation type="submission" date="2023-06" db="EMBL/GenBank/DDBJ databases">
        <authorList>
            <person name="Ma L."/>
            <person name="Liu K.-W."/>
            <person name="Li Z."/>
            <person name="Hsiao Y.-Y."/>
            <person name="Qi Y."/>
            <person name="Fu T."/>
            <person name="Tang G."/>
            <person name="Zhang D."/>
            <person name="Sun W.-H."/>
            <person name="Liu D.-K."/>
            <person name="Li Y."/>
            <person name="Chen G.-Z."/>
            <person name="Liu X.-D."/>
            <person name="Liao X.-Y."/>
            <person name="Jiang Y.-T."/>
            <person name="Yu X."/>
            <person name="Hao Y."/>
            <person name="Huang J."/>
            <person name="Zhao X.-W."/>
            <person name="Ke S."/>
            <person name="Chen Y.-Y."/>
            <person name="Wu W.-L."/>
            <person name="Hsu J.-L."/>
            <person name="Lin Y.-F."/>
            <person name="Huang M.-D."/>
            <person name="Li C.-Y."/>
            <person name="Huang L."/>
            <person name="Wang Z.-W."/>
            <person name="Zhao X."/>
            <person name="Zhong W.-Y."/>
            <person name="Peng D.-H."/>
            <person name="Ahmad S."/>
            <person name="Lan S."/>
            <person name="Zhang J.-S."/>
            <person name="Tsai W.-C."/>
            <person name="Van De Peer Y."/>
            <person name="Liu Z.-J."/>
        </authorList>
    </citation>
    <scope>NUCLEOTIDE SEQUENCE</scope>
    <source>
        <strain evidence="5">CP</strain>
        <tissue evidence="5">Leaves</tissue>
    </source>
</reference>
<feature type="domain" description="Disease resistance R13L4/SHOC-2-like LRR" evidence="4">
    <location>
        <begin position="295"/>
        <end position="489"/>
    </location>
</feature>
<evidence type="ECO:0000256" key="2">
    <source>
        <dbReference type="ARBA" id="ARBA00022821"/>
    </source>
</evidence>
<dbReference type="Gene3D" id="3.80.10.10">
    <property type="entry name" value="Ribonuclease Inhibitor"/>
    <property type="match status" value="1"/>
</dbReference>
<dbReference type="GO" id="GO:0009626">
    <property type="term" value="P:plant-type hypersensitive response"/>
    <property type="evidence" value="ECO:0007669"/>
    <property type="project" value="UniProtKB-ARBA"/>
</dbReference>
<dbReference type="PANTHER" id="PTHR23155">
    <property type="entry name" value="DISEASE RESISTANCE PROTEIN RP"/>
    <property type="match status" value="1"/>
</dbReference>
<evidence type="ECO:0000313" key="6">
    <source>
        <dbReference type="Proteomes" id="UP001180020"/>
    </source>
</evidence>
<evidence type="ECO:0000259" key="4">
    <source>
        <dbReference type="Pfam" id="PF23598"/>
    </source>
</evidence>
<dbReference type="InterPro" id="IPR044974">
    <property type="entry name" value="Disease_R_plants"/>
</dbReference>
<dbReference type="FunFam" id="1.10.10.10:FF:000322">
    <property type="entry name" value="Probable disease resistance protein At1g63360"/>
    <property type="match status" value="1"/>
</dbReference>
<dbReference type="Pfam" id="PF23559">
    <property type="entry name" value="WHD_DRP"/>
    <property type="match status" value="1"/>
</dbReference>
<dbReference type="SUPFAM" id="SSF52058">
    <property type="entry name" value="L domain-like"/>
    <property type="match status" value="1"/>
</dbReference>
<dbReference type="InterPro" id="IPR055414">
    <property type="entry name" value="LRR_R13L4/SHOC2-like"/>
</dbReference>
<evidence type="ECO:0000256" key="1">
    <source>
        <dbReference type="ARBA" id="ARBA00022737"/>
    </source>
</evidence>
<accession>A0AAV9D287</accession>
<protein>
    <submittedName>
        <fullName evidence="5">Disease resistance RPP13-like protein 4</fullName>
    </submittedName>
</protein>
<keyword evidence="1" id="KW-0677">Repeat</keyword>
<dbReference type="InterPro" id="IPR036388">
    <property type="entry name" value="WH-like_DNA-bd_sf"/>
</dbReference>
<organism evidence="5 6">
    <name type="scientific">Acorus calamus</name>
    <name type="common">Sweet flag</name>
    <dbReference type="NCBI Taxonomy" id="4465"/>
    <lineage>
        <taxon>Eukaryota</taxon>
        <taxon>Viridiplantae</taxon>
        <taxon>Streptophyta</taxon>
        <taxon>Embryophyta</taxon>
        <taxon>Tracheophyta</taxon>
        <taxon>Spermatophyta</taxon>
        <taxon>Magnoliopsida</taxon>
        <taxon>Liliopsida</taxon>
        <taxon>Acoraceae</taxon>
        <taxon>Acorus</taxon>
    </lineage>
</organism>
<dbReference type="Gene3D" id="1.10.10.10">
    <property type="entry name" value="Winged helix-like DNA-binding domain superfamily/Winged helix DNA-binding domain"/>
    <property type="match status" value="1"/>
</dbReference>
<dbReference type="Proteomes" id="UP001180020">
    <property type="component" value="Unassembled WGS sequence"/>
</dbReference>
<dbReference type="PANTHER" id="PTHR23155:SF1076">
    <property type="entry name" value="LEUCINE-RICH REPEAT (LRR) FAMILY PROTEIN-RELATED"/>
    <property type="match status" value="1"/>
</dbReference>
<keyword evidence="6" id="KW-1185">Reference proteome</keyword>
<evidence type="ECO:0000313" key="5">
    <source>
        <dbReference type="EMBL" id="KAK1295686.1"/>
    </source>
</evidence>
<feature type="domain" description="Disease resistance protein winged helix" evidence="3">
    <location>
        <begin position="125"/>
        <end position="195"/>
    </location>
</feature>
<dbReference type="Pfam" id="PF23598">
    <property type="entry name" value="LRR_14"/>
    <property type="match status" value="1"/>
</dbReference>
<proteinExistence type="predicted"/>
<dbReference type="GO" id="GO:0002758">
    <property type="term" value="P:innate immune response-activating signaling pathway"/>
    <property type="evidence" value="ECO:0007669"/>
    <property type="project" value="UniProtKB-ARBA"/>
</dbReference>